<organism evidence="27 28">
    <name type="scientific">Candidatus Sungbacteria bacterium RIFCSPHIGHO2_02_FULL_49_20</name>
    <dbReference type="NCBI Taxonomy" id="1802272"/>
    <lineage>
        <taxon>Bacteria</taxon>
        <taxon>Candidatus Sungiibacteriota</taxon>
    </lineage>
</organism>
<evidence type="ECO:0000256" key="14">
    <source>
        <dbReference type="ARBA" id="ARBA00026103"/>
    </source>
</evidence>
<comment type="subunit">
    <text evidence="4">Monomer.</text>
</comment>
<comment type="catalytic activity">
    <reaction evidence="23">
        <text>N(6)-methyl-dATP + H2O = N(6)-methyl-dAMP + diphosphate + H(+)</text>
        <dbReference type="Rhea" id="RHEA:67604"/>
        <dbReference type="ChEBI" id="CHEBI:15377"/>
        <dbReference type="ChEBI" id="CHEBI:15378"/>
        <dbReference type="ChEBI" id="CHEBI:33019"/>
        <dbReference type="ChEBI" id="CHEBI:169976"/>
        <dbReference type="ChEBI" id="CHEBI:172872"/>
    </reaction>
    <physiologicalReaction direction="left-to-right" evidence="23">
        <dbReference type="Rhea" id="RHEA:67605"/>
    </physiologicalReaction>
</comment>
<keyword evidence="9" id="KW-0694">RNA-binding</keyword>
<evidence type="ECO:0000256" key="15">
    <source>
        <dbReference type="ARBA" id="ARBA00026218"/>
    </source>
</evidence>
<dbReference type="InterPro" id="IPR020084">
    <property type="entry name" value="NUDIX_hydrolase_CS"/>
</dbReference>
<comment type="similarity">
    <text evidence="3 25">Belongs to the Nudix hydrolase family.</text>
</comment>
<dbReference type="InterPro" id="IPR015797">
    <property type="entry name" value="NUDIX_hydrolase-like_dom_sf"/>
</dbReference>
<keyword evidence="5" id="KW-0963">Cytoplasm</keyword>
<evidence type="ECO:0000256" key="17">
    <source>
        <dbReference type="ARBA" id="ARBA00030634"/>
    </source>
</evidence>
<evidence type="ECO:0000256" key="3">
    <source>
        <dbReference type="ARBA" id="ARBA00005582"/>
    </source>
</evidence>
<name>A0A1G2KPU6_9BACT</name>
<evidence type="ECO:0000256" key="9">
    <source>
        <dbReference type="ARBA" id="ARBA00022884"/>
    </source>
</evidence>
<sequence length="155" mass="17468">MDLSTHYTLCIVVDGGRVLLGEKKTGWGQGDWNAFGGRVEAGESNEQAMSRELFEEVGLRAVLYRPCGKIIGDFQPSGEQATVHLYIVSAFAGEPHESDEMRPQWFSADNLPLDRMWKGDRLWFQGVIAGKSVYGHIHYADEREFISSNLTWVDK</sequence>
<evidence type="ECO:0000256" key="25">
    <source>
        <dbReference type="RuleBase" id="RU003476"/>
    </source>
</evidence>
<comment type="catalytic activity">
    <reaction evidence="11">
        <text>2-oxo-dATP + H2O = 2-oxo-dAMP + diphosphate + H(+)</text>
        <dbReference type="Rhea" id="RHEA:31583"/>
        <dbReference type="ChEBI" id="CHEBI:15377"/>
        <dbReference type="ChEBI" id="CHEBI:15378"/>
        <dbReference type="ChEBI" id="CHEBI:33019"/>
        <dbReference type="ChEBI" id="CHEBI:63212"/>
        <dbReference type="ChEBI" id="CHEBI:77897"/>
        <dbReference type="EC" id="3.6.1.56"/>
    </reaction>
    <physiologicalReaction direction="left-to-right" evidence="11">
        <dbReference type="Rhea" id="RHEA:31584"/>
    </physiologicalReaction>
</comment>
<keyword evidence="8" id="KW-0460">Magnesium</keyword>
<dbReference type="GO" id="GO:0008413">
    <property type="term" value="F:8-oxo-7,8-dihydroguanosine triphosphate pyrophosphatase activity"/>
    <property type="evidence" value="ECO:0007669"/>
    <property type="project" value="InterPro"/>
</dbReference>
<evidence type="ECO:0000256" key="24">
    <source>
        <dbReference type="ARBA" id="ARBA00053094"/>
    </source>
</evidence>
<keyword evidence="7 25" id="KW-0378">Hydrolase</keyword>
<comment type="cofactor">
    <cofactor evidence="1">
        <name>Mg(2+)</name>
        <dbReference type="ChEBI" id="CHEBI:18420"/>
    </cofactor>
</comment>
<dbReference type="PANTHER" id="PTHR43758:SF2">
    <property type="entry name" value="OXIDIZED PURINE NUCLEOSIDE TRIPHOSPHATE HYDROLASE"/>
    <property type="match status" value="1"/>
</dbReference>
<dbReference type="CDD" id="cd03427">
    <property type="entry name" value="NUDIX_MTH1_Nudt1"/>
    <property type="match status" value="1"/>
</dbReference>
<dbReference type="PANTHER" id="PTHR43758">
    <property type="entry name" value="7,8-DIHYDRO-8-OXOGUANINE TRIPHOSPHATASE"/>
    <property type="match status" value="1"/>
</dbReference>
<comment type="function">
    <text evidence="24">Oxidized purine nucleoside triphosphate hydrolase which is a prominent sanitizer of the oxidized nucleotide pool. Catalyzes the hydrolysis of 2-oxo-dATP (2-hydroxy-dATP) into 2-oxo-dAMP. Also has a significant hydrolase activity toward 2-oxo-ATP, 8-oxo-dGTP and 8-oxo-dATP. Through the hydrolysis of oxidized purine nucleoside triphosphates, prevents their incorporation into DNA and the subsequent transversions A:T to C:G and G:C to T:A. Also catalyzes the hydrolysis of methylated purine nucleoside triphosphate preventing their integration into DNA. Through this antimutagenic activity protects cells from oxidative stress.</text>
</comment>
<comment type="catalytic activity">
    <reaction evidence="13">
        <text>2-oxo-ATP + H2O = 2-oxo-AMP + diphosphate + H(+)</text>
        <dbReference type="Rhea" id="RHEA:67392"/>
        <dbReference type="ChEBI" id="CHEBI:15377"/>
        <dbReference type="ChEBI" id="CHEBI:15378"/>
        <dbReference type="ChEBI" id="CHEBI:33019"/>
        <dbReference type="ChEBI" id="CHEBI:71395"/>
        <dbReference type="ChEBI" id="CHEBI:172878"/>
    </reaction>
    <physiologicalReaction direction="left-to-right" evidence="13">
        <dbReference type="Rhea" id="RHEA:67393"/>
    </physiologicalReaction>
</comment>
<evidence type="ECO:0000256" key="13">
    <source>
        <dbReference type="ARBA" id="ARBA00024596"/>
    </source>
</evidence>
<evidence type="ECO:0000256" key="7">
    <source>
        <dbReference type="ARBA" id="ARBA00022801"/>
    </source>
</evidence>
<dbReference type="PROSITE" id="PS51462">
    <property type="entry name" value="NUDIX"/>
    <property type="match status" value="1"/>
</dbReference>
<comment type="catalytic activity">
    <reaction evidence="21">
        <text>N(6)-methyl-ATP + H2O = N(6)-methyl-AMP + diphosphate + H(+)</text>
        <dbReference type="Rhea" id="RHEA:67608"/>
        <dbReference type="ChEBI" id="CHEBI:15377"/>
        <dbReference type="ChEBI" id="CHEBI:15378"/>
        <dbReference type="ChEBI" id="CHEBI:33019"/>
        <dbReference type="ChEBI" id="CHEBI:144842"/>
        <dbReference type="ChEBI" id="CHEBI:172873"/>
    </reaction>
    <physiologicalReaction direction="left-to-right" evidence="21">
        <dbReference type="Rhea" id="RHEA:67609"/>
    </physiologicalReaction>
</comment>
<dbReference type="SUPFAM" id="SSF55811">
    <property type="entry name" value="Nudix"/>
    <property type="match status" value="1"/>
</dbReference>
<accession>A0A1G2KPU6</accession>
<evidence type="ECO:0000256" key="18">
    <source>
        <dbReference type="ARBA" id="ARBA00030682"/>
    </source>
</evidence>
<dbReference type="Proteomes" id="UP000178710">
    <property type="component" value="Unassembled WGS sequence"/>
</dbReference>
<dbReference type="GO" id="GO:0042262">
    <property type="term" value="P:DNA protection"/>
    <property type="evidence" value="ECO:0007669"/>
    <property type="project" value="InterPro"/>
</dbReference>
<dbReference type="PRINTS" id="PR00502">
    <property type="entry name" value="NUDIXFAMILY"/>
</dbReference>
<dbReference type="InterPro" id="IPR003563">
    <property type="entry name" value="8ODP"/>
</dbReference>
<dbReference type="InterPro" id="IPR020476">
    <property type="entry name" value="Nudix_hydrolase"/>
</dbReference>
<evidence type="ECO:0000256" key="21">
    <source>
        <dbReference type="ARBA" id="ARBA00048002"/>
    </source>
</evidence>
<evidence type="ECO:0000256" key="8">
    <source>
        <dbReference type="ARBA" id="ARBA00022842"/>
    </source>
</evidence>
<dbReference type="Pfam" id="PF00293">
    <property type="entry name" value="NUDIX"/>
    <property type="match status" value="1"/>
</dbReference>
<evidence type="ECO:0000256" key="5">
    <source>
        <dbReference type="ARBA" id="ARBA00022490"/>
    </source>
</evidence>
<dbReference type="EMBL" id="MHQK01000027">
    <property type="protein sequence ID" value="OHA01413.1"/>
    <property type="molecule type" value="Genomic_DNA"/>
</dbReference>
<comment type="catalytic activity">
    <reaction evidence="12">
        <text>8-oxo-dGTP + H2O = 8-oxo-dGMP + diphosphate + H(+)</text>
        <dbReference type="Rhea" id="RHEA:31575"/>
        <dbReference type="ChEBI" id="CHEBI:15377"/>
        <dbReference type="ChEBI" id="CHEBI:15378"/>
        <dbReference type="ChEBI" id="CHEBI:33019"/>
        <dbReference type="ChEBI" id="CHEBI:63224"/>
        <dbReference type="ChEBI" id="CHEBI:77896"/>
    </reaction>
    <physiologicalReaction direction="left-to-right" evidence="12">
        <dbReference type="Rhea" id="RHEA:31576"/>
    </physiologicalReaction>
</comment>
<evidence type="ECO:0000313" key="27">
    <source>
        <dbReference type="EMBL" id="OHA01413.1"/>
    </source>
</evidence>
<keyword evidence="6" id="KW-0479">Metal-binding</keyword>
<evidence type="ECO:0000256" key="19">
    <source>
        <dbReference type="ARBA" id="ARBA00031927"/>
    </source>
</evidence>
<dbReference type="GO" id="GO:0003723">
    <property type="term" value="F:RNA binding"/>
    <property type="evidence" value="ECO:0007669"/>
    <property type="project" value="UniProtKB-KW"/>
</dbReference>
<dbReference type="GO" id="GO:0046872">
    <property type="term" value="F:metal ion binding"/>
    <property type="evidence" value="ECO:0007669"/>
    <property type="project" value="UniProtKB-KW"/>
</dbReference>
<evidence type="ECO:0000256" key="23">
    <source>
        <dbReference type="ARBA" id="ARBA00049032"/>
    </source>
</evidence>
<dbReference type="Gene3D" id="3.90.79.10">
    <property type="entry name" value="Nucleoside Triphosphate Pyrophosphohydrolase"/>
    <property type="match status" value="1"/>
</dbReference>
<evidence type="ECO:0000256" key="2">
    <source>
        <dbReference type="ARBA" id="ARBA00004496"/>
    </source>
</evidence>
<comment type="subcellular location">
    <subcellularLocation>
        <location evidence="2">Cytoplasm</location>
    </subcellularLocation>
</comment>
<dbReference type="EC" id="3.6.1.56" evidence="14"/>
<evidence type="ECO:0000256" key="12">
    <source>
        <dbReference type="ARBA" id="ARBA00024486"/>
    </source>
</evidence>
<dbReference type="PRINTS" id="PR01403">
    <property type="entry name" value="8OXTPHPHTASE"/>
</dbReference>
<dbReference type="PROSITE" id="PS00893">
    <property type="entry name" value="NUDIX_BOX"/>
    <property type="match status" value="1"/>
</dbReference>
<evidence type="ECO:0000256" key="1">
    <source>
        <dbReference type="ARBA" id="ARBA00001946"/>
    </source>
</evidence>
<dbReference type="GO" id="GO:0005737">
    <property type="term" value="C:cytoplasm"/>
    <property type="evidence" value="ECO:0007669"/>
    <property type="project" value="UniProtKB-SubCell"/>
</dbReference>
<protein>
    <recommendedName>
        <fullName evidence="15">Oxidized purine nucleoside triphosphate hydrolase</fullName>
        <ecNumber evidence="14">3.6.1.56</ecNumber>
    </recommendedName>
    <alternativeName>
        <fullName evidence="19">2-hydroxy-dATP diphosphatase</fullName>
    </alternativeName>
    <alternativeName>
        <fullName evidence="18">7,8-dihydro-8-oxoguanine triphosphatase</fullName>
    </alternativeName>
    <alternativeName>
        <fullName evidence="17">8-oxo-dGTPase</fullName>
    </alternativeName>
    <alternativeName>
        <fullName evidence="20">Methylated purine nucleoside triphosphate hydrolase</fullName>
    </alternativeName>
    <alternativeName>
        <fullName evidence="16">Nucleoside diphosphate-linked moiety X motif 1</fullName>
    </alternativeName>
</protein>
<comment type="catalytic activity">
    <reaction evidence="10">
        <text>8-oxo-dATP + H2O = 8-oxo-dAMP + diphosphate + H(+)</text>
        <dbReference type="Rhea" id="RHEA:65396"/>
        <dbReference type="ChEBI" id="CHEBI:15377"/>
        <dbReference type="ChEBI" id="CHEBI:15378"/>
        <dbReference type="ChEBI" id="CHEBI:33019"/>
        <dbReference type="ChEBI" id="CHEBI:71361"/>
        <dbReference type="ChEBI" id="CHEBI:172871"/>
    </reaction>
    <physiologicalReaction direction="left-to-right" evidence="10">
        <dbReference type="Rhea" id="RHEA:65397"/>
    </physiologicalReaction>
</comment>
<dbReference type="InterPro" id="IPR000086">
    <property type="entry name" value="NUDIX_hydrolase_dom"/>
</dbReference>
<proteinExistence type="inferred from homology"/>
<evidence type="ECO:0000256" key="11">
    <source>
        <dbReference type="ARBA" id="ARBA00024459"/>
    </source>
</evidence>
<evidence type="ECO:0000256" key="20">
    <source>
        <dbReference type="ARBA" id="ARBA00032071"/>
    </source>
</evidence>
<evidence type="ECO:0000256" key="4">
    <source>
        <dbReference type="ARBA" id="ARBA00011245"/>
    </source>
</evidence>
<evidence type="ECO:0000313" key="28">
    <source>
        <dbReference type="Proteomes" id="UP000178710"/>
    </source>
</evidence>
<feature type="domain" description="Nudix hydrolase" evidence="26">
    <location>
        <begin position="3"/>
        <end position="129"/>
    </location>
</feature>
<evidence type="ECO:0000259" key="26">
    <source>
        <dbReference type="PROSITE" id="PS51462"/>
    </source>
</evidence>
<dbReference type="GO" id="GO:0008828">
    <property type="term" value="F:dATP diphosphatase activity"/>
    <property type="evidence" value="ECO:0007669"/>
    <property type="project" value="UniProtKB-EC"/>
</dbReference>
<reference evidence="27 28" key="1">
    <citation type="journal article" date="2016" name="Nat. Commun.">
        <title>Thousands of microbial genomes shed light on interconnected biogeochemical processes in an aquifer system.</title>
        <authorList>
            <person name="Anantharaman K."/>
            <person name="Brown C.T."/>
            <person name="Hug L.A."/>
            <person name="Sharon I."/>
            <person name="Castelle C.J."/>
            <person name="Probst A.J."/>
            <person name="Thomas B.C."/>
            <person name="Singh A."/>
            <person name="Wilkins M.J."/>
            <person name="Karaoz U."/>
            <person name="Brodie E.L."/>
            <person name="Williams K.H."/>
            <person name="Hubbard S.S."/>
            <person name="Banfield J.F."/>
        </authorList>
    </citation>
    <scope>NUCLEOTIDE SEQUENCE [LARGE SCALE GENOMIC DNA]</scope>
</reference>
<evidence type="ECO:0000256" key="16">
    <source>
        <dbReference type="ARBA" id="ARBA00029673"/>
    </source>
</evidence>
<gene>
    <name evidence="27" type="ORF">A3C12_02920</name>
</gene>
<evidence type="ECO:0000256" key="6">
    <source>
        <dbReference type="ARBA" id="ARBA00022723"/>
    </source>
</evidence>
<evidence type="ECO:0000256" key="10">
    <source>
        <dbReference type="ARBA" id="ARBA00024448"/>
    </source>
</evidence>
<evidence type="ECO:0000256" key="22">
    <source>
        <dbReference type="ARBA" id="ARBA00048894"/>
    </source>
</evidence>
<comment type="catalytic activity">
    <reaction evidence="22">
        <text>O(6)-methyl-dGTP + H2O = O(6)-methyl-dGMP + diphosphate + H(+)</text>
        <dbReference type="Rhea" id="RHEA:67600"/>
        <dbReference type="ChEBI" id="CHEBI:15377"/>
        <dbReference type="ChEBI" id="CHEBI:15378"/>
        <dbReference type="ChEBI" id="CHEBI:33019"/>
        <dbReference type="ChEBI" id="CHEBI:169974"/>
        <dbReference type="ChEBI" id="CHEBI:169975"/>
    </reaction>
    <physiologicalReaction direction="left-to-right" evidence="22">
        <dbReference type="Rhea" id="RHEA:67601"/>
    </physiologicalReaction>
</comment>
<dbReference type="AlphaFoldDB" id="A0A1G2KPU6"/>
<comment type="caution">
    <text evidence="27">The sequence shown here is derived from an EMBL/GenBank/DDBJ whole genome shotgun (WGS) entry which is preliminary data.</text>
</comment>